<organism evidence="4 5">
    <name type="scientific">Acerihabitans arboris</name>
    <dbReference type="NCBI Taxonomy" id="2691583"/>
    <lineage>
        <taxon>Bacteria</taxon>
        <taxon>Pseudomonadati</taxon>
        <taxon>Pseudomonadota</taxon>
        <taxon>Gammaproteobacteria</taxon>
        <taxon>Enterobacterales</taxon>
        <taxon>Pectobacteriaceae</taxon>
        <taxon>Acerihabitans</taxon>
    </lineage>
</organism>
<evidence type="ECO:0000259" key="3">
    <source>
        <dbReference type="PROSITE" id="PS51186"/>
    </source>
</evidence>
<dbReference type="Proteomes" id="UP000461443">
    <property type="component" value="Unassembled WGS sequence"/>
</dbReference>
<feature type="domain" description="N-acetyltransferase" evidence="3">
    <location>
        <begin position="1"/>
        <end position="158"/>
    </location>
</feature>
<dbReference type="GO" id="GO:0016747">
    <property type="term" value="F:acyltransferase activity, transferring groups other than amino-acyl groups"/>
    <property type="evidence" value="ECO:0007669"/>
    <property type="project" value="InterPro"/>
</dbReference>
<dbReference type="InterPro" id="IPR016181">
    <property type="entry name" value="Acyl_CoA_acyltransferase"/>
</dbReference>
<keyword evidence="2" id="KW-0012">Acyltransferase</keyword>
<accession>A0A845SDL7</accession>
<gene>
    <name evidence="4" type="ORF">GRH90_09710</name>
</gene>
<dbReference type="Pfam" id="PF13673">
    <property type="entry name" value="Acetyltransf_10"/>
    <property type="match status" value="1"/>
</dbReference>
<dbReference type="CDD" id="cd04301">
    <property type="entry name" value="NAT_SF"/>
    <property type="match status" value="1"/>
</dbReference>
<evidence type="ECO:0000256" key="1">
    <source>
        <dbReference type="ARBA" id="ARBA00022679"/>
    </source>
</evidence>
<dbReference type="PROSITE" id="PS51186">
    <property type="entry name" value="GNAT"/>
    <property type="match status" value="1"/>
</dbReference>
<dbReference type="AlphaFoldDB" id="A0A845SDL7"/>
<dbReference type="Gene3D" id="3.40.630.30">
    <property type="match status" value="1"/>
</dbReference>
<reference evidence="4 5" key="2">
    <citation type="submission" date="2020-02" db="EMBL/GenBank/DDBJ databases">
        <title>The new genus of Enterobacteriales.</title>
        <authorList>
            <person name="Kim I.S."/>
        </authorList>
    </citation>
    <scope>NUCLEOTIDE SEQUENCE [LARGE SCALE GENOMIC DNA]</scope>
    <source>
        <strain evidence="4 5">SAP-6</strain>
    </source>
</reference>
<evidence type="ECO:0000313" key="4">
    <source>
        <dbReference type="EMBL" id="NDL63023.1"/>
    </source>
</evidence>
<dbReference type="PANTHER" id="PTHR43877:SF2">
    <property type="entry name" value="AMINOALKYLPHOSPHONATE N-ACETYLTRANSFERASE-RELATED"/>
    <property type="match status" value="1"/>
</dbReference>
<dbReference type="SUPFAM" id="SSF55729">
    <property type="entry name" value="Acyl-CoA N-acyltransferases (Nat)"/>
    <property type="match status" value="1"/>
</dbReference>
<evidence type="ECO:0000256" key="2">
    <source>
        <dbReference type="ARBA" id="ARBA00023315"/>
    </source>
</evidence>
<dbReference type="InterPro" id="IPR050832">
    <property type="entry name" value="Bact_Acetyltransf"/>
</dbReference>
<proteinExistence type="predicted"/>
<dbReference type="EMBL" id="WUBS01000006">
    <property type="protein sequence ID" value="NDL63023.1"/>
    <property type="molecule type" value="Genomic_DNA"/>
</dbReference>
<protein>
    <submittedName>
        <fullName evidence="4">GNAT family N-acetyltransferase</fullName>
    </submittedName>
</protein>
<reference evidence="4 5" key="1">
    <citation type="submission" date="2019-12" db="EMBL/GenBank/DDBJ databases">
        <authorList>
            <person name="Lee S.D."/>
        </authorList>
    </citation>
    <scope>NUCLEOTIDE SEQUENCE [LARGE SCALE GENOMIC DNA]</scope>
    <source>
        <strain evidence="4 5">SAP-6</strain>
    </source>
</reference>
<comment type="caution">
    <text evidence="4">The sequence shown here is derived from an EMBL/GenBank/DDBJ whole genome shotgun (WGS) entry which is preliminary data.</text>
</comment>
<evidence type="ECO:0000313" key="5">
    <source>
        <dbReference type="Proteomes" id="UP000461443"/>
    </source>
</evidence>
<keyword evidence="1 4" id="KW-0808">Transferase</keyword>
<name>A0A845SDL7_9GAMM</name>
<dbReference type="InterPro" id="IPR000182">
    <property type="entry name" value="GNAT_dom"/>
</dbReference>
<dbReference type="PANTHER" id="PTHR43877">
    <property type="entry name" value="AMINOALKYLPHOSPHONATE N-ACETYLTRANSFERASE-RELATED-RELATED"/>
    <property type="match status" value="1"/>
</dbReference>
<sequence>MNLRLARPDEAQELWGIRNQAVRAGCVEVYDAETISAFTPDTMPAGFRACVMQNPFFVITDTDADRPVATGYLDIERRLVEAIFTLPAYQGRGCASRIMRRIIGEAKARHLPRLALSSTPNAVDFYRRHGFRVLGPAQYYSRSAQRYLPCIEMRLDMDQ</sequence>
<keyword evidence="5" id="KW-1185">Reference proteome</keyword>
<dbReference type="RefSeq" id="WP_162365743.1">
    <property type="nucleotide sequence ID" value="NZ_WUBS01000006.1"/>
</dbReference>